<comment type="caution">
    <text evidence="2">The sequence shown here is derived from an EMBL/GenBank/DDBJ whole genome shotgun (WGS) entry which is preliminary data.</text>
</comment>
<evidence type="ECO:0008006" key="4">
    <source>
        <dbReference type="Google" id="ProtNLM"/>
    </source>
</evidence>
<dbReference type="Proteomes" id="UP001549162">
    <property type="component" value="Unassembled WGS sequence"/>
</dbReference>
<reference evidence="2 3" key="1">
    <citation type="submission" date="2024-06" db="EMBL/GenBank/DDBJ databases">
        <title>Genomic Encyclopedia of Type Strains, Phase IV (KMG-IV): sequencing the most valuable type-strain genomes for metagenomic binning, comparative biology and taxonomic classification.</title>
        <authorList>
            <person name="Goeker M."/>
        </authorList>
    </citation>
    <scope>NUCLEOTIDE SEQUENCE [LARGE SCALE GENOMIC DNA]</scope>
    <source>
        <strain evidence="2 3">DSM 21460</strain>
    </source>
</reference>
<keyword evidence="1" id="KW-0472">Membrane</keyword>
<dbReference type="EMBL" id="JBEPMA010000012">
    <property type="protein sequence ID" value="MET3617966.1"/>
    <property type="molecule type" value="Genomic_DNA"/>
</dbReference>
<dbReference type="RefSeq" id="WP_354368887.1">
    <property type="nucleotide sequence ID" value="NZ_JBEPMA010000012.1"/>
</dbReference>
<sequence>MKNLFDIGNNYAKNSDWTDFALTKLCLCSLGVLIGIRVSEKNKKLAAGLAGATFAASYMPLIKRLIKNTKKM</sequence>
<evidence type="ECO:0000256" key="1">
    <source>
        <dbReference type="SAM" id="Phobius"/>
    </source>
</evidence>
<feature type="transmembrane region" description="Helical" evidence="1">
    <location>
        <begin position="45"/>
        <end position="62"/>
    </location>
</feature>
<name>A0ABV2JCH5_9FIRM</name>
<keyword evidence="1" id="KW-0812">Transmembrane</keyword>
<organism evidence="2 3">
    <name type="scientific">Peptoniphilus olsenii</name>
    <dbReference type="NCBI Taxonomy" id="411570"/>
    <lineage>
        <taxon>Bacteria</taxon>
        <taxon>Bacillati</taxon>
        <taxon>Bacillota</taxon>
        <taxon>Tissierellia</taxon>
        <taxon>Tissierellales</taxon>
        <taxon>Peptoniphilaceae</taxon>
        <taxon>Peptoniphilus</taxon>
    </lineage>
</organism>
<gene>
    <name evidence="2" type="ORF">ABID14_001601</name>
</gene>
<evidence type="ECO:0000313" key="3">
    <source>
        <dbReference type="Proteomes" id="UP001549162"/>
    </source>
</evidence>
<protein>
    <recommendedName>
        <fullName evidence="4">Permease of phosphate ABC transporter</fullName>
    </recommendedName>
</protein>
<evidence type="ECO:0000313" key="2">
    <source>
        <dbReference type="EMBL" id="MET3617966.1"/>
    </source>
</evidence>
<keyword evidence="1" id="KW-1133">Transmembrane helix</keyword>
<keyword evidence="3" id="KW-1185">Reference proteome</keyword>
<proteinExistence type="predicted"/>
<accession>A0ABV2JCH5</accession>
<feature type="transmembrane region" description="Helical" evidence="1">
    <location>
        <begin position="21"/>
        <end position="39"/>
    </location>
</feature>